<accession>A0A972JJI6</accession>
<dbReference type="EMBL" id="JAAMPU010000108">
    <property type="protein sequence ID" value="NMH29398.1"/>
    <property type="molecule type" value="Genomic_DNA"/>
</dbReference>
<evidence type="ECO:0000313" key="2">
    <source>
        <dbReference type="EMBL" id="NMH29398.1"/>
    </source>
</evidence>
<feature type="transmembrane region" description="Helical" evidence="1">
    <location>
        <begin position="7"/>
        <end position="27"/>
    </location>
</feature>
<evidence type="ECO:0000256" key="1">
    <source>
        <dbReference type="SAM" id="Phobius"/>
    </source>
</evidence>
<dbReference type="RefSeq" id="WP_169528491.1">
    <property type="nucleotide sequence ID" value="NZ_JAAMPU010000108.1"/>
</dbReference>
<keyword evidence="1" id="KW-0472">Membrane</keyword>
<sequence>MTNMKNVRILFFASGILAFLTSLFLLYNYHLMQVEDQYGDLQQVYFDGESGDVIVNNTNGKTGILLFEKGLVFVVSGSEKKELNEWFGRQAYNGYYLFVYRNKSLPDIKSLSANQLAHELQRKQVSLVVRIDSR</sequence>
<evidence type="ECO:0000313" key="3">
    <source>
        <dbReference type="Proteomes" id="UP000712080"/>
    </source>
</evidence>
<keyword evidence="1" id="KW-1133">Transmembrane helix</keyword>
<organism evidence="2 3">
    <name type="scientific">Flavobacterium silvaticum</name>
    <dbReference type="NCBI Taxonomy" id="1852020"/>
    <lineage>
        <taxon>Bacteria</taxon>
        <taxon>Pseudomonadati</taxon>
        <taxon>Bacteroidota</taxon>
        <taxon>Flavobacteriia</taxon>
        <taxon>Flavobacteriales</taxon>
        <taxon>Flavobacteriaceae</taxon>
        <taxon>Flavobacterium</taxon>
    </lineage>
</organism>
<protein>
    <submittedName>
        <fullName evidence="2">Uncharacterized protein</fullName>
    </submittedName>
</protein>
<gene>
    <name evidence="2" type="ORF">G6047_15270</name>
</gene>
<comment type="caution">
    <text evidence="2">The sequence shown here is derived from an EMBL/GenBank/DDBJ whole genome shotgun (WGS) entry which is preliminary data.</text>
</comment>
<dbReference type="AlphaFoldDB" id="A0A972JJI6"/>
<keyword evidence="1" id="KW-0812">Transmembrane</keyword>
<reference evidence="2" key="1">
    <citation type="submission" date="2020-02" db="EMBL/GenBank/DDBJ databases">
        <title>Flavobacterium sp. genome.</title>
        <authorList>
            <person name="Jung H.S."/>
            <person name="Baek J.H."/>
            <person name="Jeon C.O."/>
        </authorList>
    </citation>
    <scope>NUCLEOTIDE SEQUENCE</scope>
    <source>
        <strain evidence="2">SE-s28</strain>
    </source>
</reference>
<keyword evidence="3" id="KW-1185">Reference proteome</keyword>
<dbReference type="Proteomes" id="UP000712080">
    <property type="component" value="Unassembled WGS sequence"/>
</dbReference>
<proteinExistence type="predicted"/>
<name>A0A972JJI6_9FLAO</name>